<dbReference type="GO" id="GO:0006310">
    <property type="term" value="P:DNA recombination"/>
    <property type="evidence" value="ECO:0007669"/>
    <property type="project" value="UniProtKB-KW"/>
</dbReference>
<feature type="domain" description="Core-binding (CB)" evidence="5">
    <location>
        <begin position="17"/>
        <end position="105"/>
    </location>
</feature>
<evidence type="ECO:0000313" key="7">
    <source>
        <dbReference type="Proteomes" id="UP000198535"/>
    </source>
</evidence>
<evidence type="ECO:0000259" key="5">
    <source>
        <dbReference type="PROSITE" id="PS51900"/>
    </source>
</evidence>
<dbReference type="InterPro" id="IPR010998">
    <property type="entry name" value="Integrase_recombinase_N"/>
</dbReference>
<dbReference type="CDD" id="cd00397">
    <property type="entry name" value="DNA_BRE_C"/>
    <property type="match status" value="1"/>
</dbReference>
<organism evidence="6 7">
    <name type="scientific">Methanolobus profundi</name>
    <dbReference type="NCBI Taxonomy" id="487685"/>
    <lineage>
        <taxon>Archaea</taxon>
        <taxon>Methanobacteriati</taxon>
        <taxon>Methanobacteriota</taxon>
        <taxon>Stenosarchaea group</taxon>
        <taxon>Methanomicrobia</taxon>
        <taxon>Methanosarcinales</taxon>
        <taxon>Methanosarcinaceae</taxon>
        <taxon>Methanolobus</taxon>
    </lineage>
</organism>
<dbReference type="Gene3D" id="1.10.150.130">
    <property type="match status" value="1"/>
</dbReference>
<evidence type="ECO:0000256" key="1">
    <source>
        <dbReference type="ARBA" id="ARBA00023125"/>
    </source>
</evidence>
<dbReference type="AlphaFoldDB" id="A0A1I4UGF6"/>
<dbReference type="PROSITE" id="PS51898">
    <property type="entry name" value="TYR_RECOMBINASE"/>
    <property type="match status" value="1"/>
</dbReference>
<dbReference type="Pfam" id="PF00589">
    <property type="entry name" value="Phage_integrase"/>
    <property type="match status" value="1"/>
</dbReference>
<keyword evidence="1 3" id="KW-0238">DNA-binding</keyword>
<dbReference type="InterPro" id="IPR044068">
    <property type="entry name" value="CB"/>
</dbReference>
<dbReference type="RefSeq" id="WP_177188076.1">
    <property type="nucleotide sequence ID" value="NZ_FOUJ01000007.1"/>
</dbReference>
<dbReference type="GO" id="GO:0003677">
    <property type="term" value="F:DNA binding"/>
    <property type="evidence" value="ECO:0007669"/>
    <property type="project" value="UniProtKB-UniRule"/>
</dbReference>
<dbReference type="PROSITE" id="PS51900">
    <property type="entry name" value="CB"/>
    <property type="match status" value="1"/>
</dbReference>
<accession>A0A1I4UGF6</accession>
<name>A0A1I4UGF6_9EURY</name>
<dbReference type="PANTHER" id="PTHR30349">
    <property type="entry name" value="PHAGE INTEGRASE-RELATED"/>
    <property type="match status" value="1"/>
</dbReference>
<dbReference type="PANTHER" id="PTHR30349:SF87">
    <property type="entry name" value="TRANSPOSASE A"/>
    <property type="match status" value="1"/>
</dbReference>
<dbReference type="GO" id="GO:0015074">
    <property type="term" value="P:DNA integration"/>
    <property type="evidence" value="ECO:0007669"/>
    <property type="project" value="InterPro"/>
</dbReference>
<evidence type="ECO:0000256" key="3">
    <source>
        <dbReference type="PROSITE-ProRule" id="PRU01248"/>
    </source>
</evidence>
<dbReference type="Proteomes" id="UP000198535">
    <property type="component" value="Unassembled WGS sequence"/>
</dbReference>
<protein>
    <submittedName>
        <fullName evidence="6">Site-specific recombinase XerD</fullName>
    </submittedName>
</protein>
<evidence type="ECO:0000256" key="2">
    <source>
        <dbReference type="ARBA" id="ARBA00023172"/>
    </source>
</evidence>
<dbReference type="EMBL" id="FOUJ01000007">
    <property type="protein sequence ID" value="SFM88048.1"/>
    <property type="molecule type" value="Genomic_DNA"/>
</dbReference>
<keyword evidence="7" id="KW-1185">Reference proteome</keyword>
<dbReference type="InterPro" id="IPR013762">
    <property type="entry name" value="Integrase-like_cat_sf"/>
</dbReference>
<sequence length="402" mass="45974">MGLYDFSKRIASAEQRVLDADYSQKNKDTIFSFVHVLYAEGLSEARILKYLSNLNILASWFDKDFDEVTKSDMYRVVAEIERSDRKAWTKQGYKVTIKRFFRWLHNSETDPEITRWIKTNIKQCDQILPEELLTEDEVKQMIDVCDHPRNRAMVAMWYDAGGRVGEMGEAKIKHFVPDVYGAVLMVKGKTGMRRIRLVFSAPYVSKWLDTHPERDNPDAPLWVNYGKYKGRAMKYGGIRMVIKRAANKAGIKKRVYNHLFRHSRITEYATFMTQAQLEKNMGWVHGTRQSGTYIHLAGAQVDSTILEHYGLKEKQDKPSELTPKNCPRCKTTNGPTADFCSNCGMALNAVAATNVDDMQQLGMQLLLEIGAKEPKDVQELQGYLGKLKEALNDSDSTSISDK</sequence>
<evidence type="ECO:0000259" key="4">
    <source>
        <dbReference type="PROSITE" id="PS51898"/>
    </source>
</evidence>
<dbReference type="InterPro" id="IPR050090">
    <property type="entry name" value="Tyrosine_recombinase_XerCD"/>
</dbReference>
<dbReference type="Gene3D" id="1.10.443.10">
    <property type="entry name" value="Intergrase catalytic core"/>
    <property type="match status" value="1"/>
</dbReference>
<proteinExistence type="predicted"/>
<dbReference type="SUPFAM" id="SSF56349">
    <property type="entry name" value="DNA breaking-rejoining enzymes"/>
    <property type="match status" value="1"/>
</dbReference>
<feature type="domain" description="Tyr recombinase" evidence="4">
    <location>
        <begin position="127"/>
        <end position="306"/>
    </location>
</feature>
<dbReference type="InterPro" id="IPR011010">
    <property type="entry name" value="DNA_brk_join_enz"/>
</dbReference>
<reference evidence="7" key="1">
    <citation type="submission" date="2016-10" db="EMBL/GenBank/DDBJ databases">
        <authorList>
            <person name="Varghese N."/>
            <person name="Submissions S."/>
        </authorList>
    </citation>
    <scope>NUCLEOTIDE SEQUENCE [LARGE SCALE GENOMIC DNA]</scope>
    <source>
        <strain evidence="7">Mob M</strain>
    </source>
</reference>
<gene>
    <name evidence="6" type="ORF">SAMN04488696_2694</name>
</gene>
<keyword evidence="2" id="KW-0233">DNA recombination</keyword>
<dbReference type="OrthoDB" id="144892at2157"/>
<dbReference type="InterPro" id="IPR002104">
    <property type="entry name" value="Integrase_catalytic"/>
</dbReference>
<evidence type="ECO:0000313" key="6">
    <source>
        <dbReference type="EMBL" id="SFM88048.1"/>
    </source>
</evidence>